<evidence type="ECO:0000256" key="1">
    <source>
        <dbReference type="ARBA" id="ARBA00004259"/>
    </source>
</evidence>
<evidence type="ECO:0000256" key="2">
    <source>
        <dbReference type="ARBA" id="ARBA00004496"/>
    </source>
</evidence>
<dbReference type="InterPro" id="IPR016024">
    <property type="entry name" value="ARM-type_fold"/>
</dbReference>
<dbReference type="GO" id="GO:0006606">
    <property type="term" value="P:protein import into nucleus"/>
    <property type="evidence" value="ECO:0007669"/>
    <property type="project" value="TreeGrafter"/>
</dbReference>
<keyword evidence="4" id="KW-0963">Cytoplasm</keyword>
<feature type="domain" description="Importin N-terminal" evidence="12">
    <location>
        <begin position="32"/>
        <end position="93"/>
    </location>
</feature>
<protein>
    <recommendedName>
        <fullName evidence="11">Transportin-3</fullName>
    </recommendedName>
</protein>
<dbReference type="Gene3D" id="1.25.10.10">
    <property type="entry name" value="Leucine-rich Repeat Variant"/>
    <property type="match status" value="1"/>
</dbReference>
<dbReference type="OrthoDB" id="435593at2759"/>
<dbReference type="InterPro" id="IPR057941">
    <property type="entry name" value="TPR_TNPO3_IPO13_2nd"/>
</dbReference>
<feature type="domain" description="Exportin-1/Importin-beta-like" evidence="13">
    <location>
        <begin position="101"/>
        <end position="258"/>
    </location>
</feature>
<evidence type="ECO:0000256" key="5">
    <source>
        <dbReference type="ARBA" id="ARBA00022553"/>
    </source>
</evidence>
<comment type="subunit">
    <text evidence="10">Interacts with (GTP-bound) Ran. Interacts with (phosphorylated) SFRS1 and SFRS2; leading to their nuclear import. Interacts with NUP62. Interacts with RBM4. Interacts with CPSF6, promoting its nuclear import.</text>
</comment>
<evidence type="ECO:0000256" key="11">
    <source>
        <dbReference type="ARBA" id="ARBA00067328"/>
    </source>
</evidence>
<dbReference type="GO" id="GO:0005737">
    <property type="term" value="C:cytoplasm"/>
    <property type="evidence" value="ECO:0007669"/>
    <property type="project" value="UniProtKB-SubCell"/>
</dbReference>
<dbReference type="Pfam" id="PF24139">
    <property type="entry name" value="TPR_TNPO3_IPO13_4th"/>
    <property type="match status" value="1"/>
</dbReference>
<evidence type="ECO:0000256" key="6">
    <source>
        <dbReference type="ARBA" id="ARBA00022927"/>
    </source>
</evidence>
<comment type="subcellular location">
    <subcellularLocation>
        <location evidence="2">Cytoplasm</location>
    </subcellularLocation>
    <subcellularLocation>
        <location evidence="1">Nucleus envelope</location>
    </subcellularLocation>
</comment>
<keyword evidence="5" id="KW-0597">Phosphoprotein</keyword>
<evidence type="ECO:0000313" key="15">
    <source>
        <dbReference type="Proteomes" id="UP000749559"/>
    </source>
</evidence>
<dbReference type="InterPro" id="IPR051345">
    <property type="entry name" value="Importin_beta-like_NTR"/>
</dbReference>
<keyword evidence="3" id="KW-0813">Transport</keyword>
<evidence type="ECO:0000259" key="12">
    <source>
        <dbReference type="Pfam" id="PF03810"/>
    </source>
</evidence>
<dbReference type="InterPro" id="IPR001494">
    <property type="entry name" value="Importin-beta_N"/>
</dbReference>
<keyword evidence="6" id="KW-0653">Protein transport</keyword>
<keyword evidence="15" id="KW-1185">Reference proteome</keyword>
<dbReference type="PANTHER" id="PTHR12363">
    <property type="entry name" value="TRANSPORTIN 3 AND IMPORTIN 13"/>
    <property type="match status" value="1"/>
</dbReference>
<dbReference type="InterPro" id="IPR057942">
    <property type="entry name" value="TPR_TNPO3_IPO13_3rd"/>
</dbReference>
<dbReference type="PANTHER" id="PTHR12363:SF42">
    <property type="entry name" value="TRANSPORTIN-3"/>
    <property type="match status" value="1"/>
</dbReference>
<dbReference type="Pfam" id="PF03810">
    <property type="entry name" value="IBN_N"/>
    <property type="match status" value="1"/>
</dbReference>
<evidence type="ECO:0000256" key="8">
    <source>
        <dbReference type="ARBA" id="ARBA00023242"/>
    </source>
</evidence>
<dbReference type="Pfam" id="PF08389">
    <property type="entry name" value="Xpo1"/>
    <property type="match status" value="1"/>
</dbReference>
<dbReference type="EMBL" id="CAIIXF020000011">
    <property type="protein sequence ID" value="CAH1799403.1"/>
    <property type="molecule type" value="Genomic_DNA"/>
</dbReference>
<evidence type="ECO:0000256" key="10">
    <source>
        <dbReference type="ARBA" id="ARBA00063116"/>
    </source>
</evidence>
<evidence type="ECO:0000256" key="3">
    <source>
        <dbReference type="ARBA" id="ARBA00022448"/>
    </source>
</evidence>
<dbReference type="InterPro" id="IPR058537">
    <property type="entry name" value="TPR_TNPO3_IPO13_4th"/>
</dbReference>
<dbReference type="SUPFAM" id="SSF48371">
    <property type="entry name" value="ARM repeat"/>
    <property type="match status" value="1"/>
</dbReference>
<comment type="caution">
    <text evidence="14">The sequence shown here is derived from an EMBL/GenBank/DDBJ whole genome shotgun (WGS) entry which is preliminary data.</text>
</comment>
<evidence type="ECO:0000313" key="14">
    <source>
        <dbReference type="EMBL" id="CAH1799403.1"/>
    </source>
</evidence>
<organism evidence="14 15">
    <name type="scientific">Owenia fusiformis</name>
    <name type="common">Polychaete worm</name>
    <dbReference type="NCBI Taxonomy" id="6347"/>
    <lineage>
        <taxon>Eukaryota</taxon>
        <taxon>Metazoa</taxon>
        <taxon>Spiralia</taxon>
        <taxon>Lophotrochozoa</taxon>
        <taxon>Annelida</taxon>
        <taxon>Polychaeta</taxon>
        <taxon>Sedentaria</taxon>
        <taxon>Canalipalpata</taxon>
        <taxon>Sabellida</taxon>
        <taxon>Oweniida</taxon>
        <taxon>Oweniidae</taxon>
        <taxon>Owenia</taxon>
    </lineage>
</organism>
<sequence length="938" mass="105262">MESAPSLETVLNALQALYRNPDIAGKEKASVWLGEMQRSVFAWQIADQLLQINQDVESCYFAAQTMKIKIQYAFHELPATAHMSLRDSLLNHAAKVGPATPPVIVTQLCLALADLALQMATWKHATTEIIQKFGTNSQHLFFLLEVLTVLPEEISSRSLRLGANRRNEVTEEMMQAAPLVLNLLTSCLTQYPDPGQQPTSEIQFRPHVRIYRCLSSWFNIGAIPQEHIVNSPLLTAPFQALCNPKCSSEVHEAATDCICSALYISENLAKYRLLAQALFQGVQTLPDAYHVSVAEEDIDKSLNYCRIFTEMAESFLDSITTTPGQDFGDFRTIELVLTCIGHHQYEVAEITFNFWYRLSEILFNKNEEAKNILFKPYIERLMVALCRHCQVDPDHEGLLDESDDFFDFRLRVSELIKDIVFLIGSSSCFAQMFQHLQAQSSSTTWDSSEAALYIMAAVAKNLLPDEGEIVPQVLQAVLNLPQDAHVAVRYTSTFLVGELSEWINLHPNYLEPVLQFLLSGLQNVQLSTIAAKSLQNVCSQCKEKMTEHFPGLLHIIQSMETFNLSHEAAVGLLMGTSVILAKMPHEKITEGFRQLCAVQITPLSKLIESGPNNEIKKGNTSDPIIWIDRLAVIFRHSSPIIVNGQQHPCQPVIQELWPVLSNACAKYQSDIRIIERCCRCIRFAVRCLGKHSSGLLHPLVTQMVNLYQNHQHSCYLYLGSILVDEYGREAGCISGLLDMLQAFCGPTFKILEEANGLRNHPDTVDDLFRLCTRFTQRAPLPFLQHTMMKPILCCAIAACSLDHRDANASVMKFLSELIRIAHQDDDGADAETKRTIVMSLISEHGQALTQSILNATVFCLPSYMVTDVAEVVQELMVVDRPVFCKWLEVALKTMPTESHGGAVNATHKQLTDFHKACTSAEDLPMVSRALKDFCRLFR</sequence>
<reference evidence="14" key="1">
    <citation type="submission" date="2022-03" db="EMBL/GenBank/DDBJ databases">
        <authorList>
            <person name="Martin C."/>
        </authorList>
    </citation>
    <scope>NUCLEOTIDE SEQUENCE</scope>
</reference>
<comment type="function">
    <text evidence="9">Importin, which transports target proteins into the nucleus. Specifically mediates the nuclear import of splicing factor serine/arginine (SR) proteins, such as RBM4, SFRS1 and SFRS2, by recognizing phosphorylated SR domains. Also mediates the nuclear import of serine/arginine (SR) protein CPSF6, independently of CPSF6 phosphorylation. The nuclear import process is regulated by the small GTPase Ran that partitions between cytoplasm and nucleus in the predominantly GDP- and GTP-bound form, respectively. Importin associates with target cargo proteins in the cytoplasm, and the competitive binding of GTP-bound Ran induces the release of cargos in the nucleus.</text>
</comment>
<dbReference type="FunFam" id="1.25.10.10:FF:000079">
    <property type="entry name" value="transportin-3 isoform X1"/>
    <property type="match status" value="1"/>
</dbReference>
<gene>
    <name evidence="14" type="ORF">OFUS_LOCUS23415</name>
</gene>
<dbReference type="InterPro" id="IPR013598">
    <property type="entry name" value="Exportin-1/Importin-b-like"/>
</dbReference>
<evidence type="ECO:0000256" key="4">
    <source>
        <dbReference type="ARBA" id="ARBA00022490"/>
    </source>
</evidence>
<evidence type="ECO:0000259" key="13">
    <source>
        <dbReference type="Pfam" id="PF08389"/>
    </source>
</evidence>
<dbReference type="InterPro" id="IPR011989">
    <property type="entry name" value="ARM-like"/>
</dbReference>
<proteinExistence type="predicted"/>
<evidence type="ECO:0000256" key="7">
    <source>
        <dbReference type="ARBA" id="ARBA00022990"/>
    </source>
</evidence>
<dbReference type="AlphaFoldDB" id="A0A8S4PZQ4"/>
<dbReference type="GO" id="GO:0005635">
    <property type="term" value="C:nuclear envelope"/>
    <property type="evidence" value="ECO:0007669"/>
    <property type="project" value="UniProtKB-SubCell"/>
</dbReference>
<name>A0A8S4PZQ4_OWEFU</name>
<dbReference type="Pfam" id="PF24138">
    <property type="entry name" value="TPR_TNPO3_IPO13_2nd"/>
    <property type="match status" value="1"/>
</dbReference>
<accession>A0A8S4PZQ4</accession>
<evidence type="ECO:0000256" key="9">
    <source>
        <dbReference type="ARBA" id="ARBA00060097"/>
    </source>
</evidence>
<dbReference type="Proteomes" id="UP000749559">
    <property type="component" value="Unassembled WGS sequence"/>
</dbReference>
<dbReference type="Pfam" id="PF24140">
    <property type="entry name" value="TPR_TNPO3_IPO13_3rd"/>
    <property type="match status" value="1"/>
</dbReference>
<keyword evidence="8" id="KW-0539">Nucleus</keyword>
<dbReference type="GO" id="GO:0031267">
    <property type="term" value="F:small GTPase binding"/>
    <property type="evidence" value="ECO:0007669"/>
    <property type="project" value="InterPro"/>
</dbReference>
<keyword evidence="7" id="KW-0007">Acetylation</keyword>